<evidence type="ECO:0000313" key="2">
    <source>
        <dbReference type="EMBL" id="TKW56141.1"/>
    </source>
</evidence>
<name>A0A4U6XJU1_9PEZI</name>
<feature type="compositionally biased region" description="Acidic residues" evidence="1">
    <location>
        <begin position="178"/>
        <end position="204"/>
    </location>
</feature>
<comment type="caution">
    <text evidence="2">The sequence shown here is derived from an EMBL/GenBank/DDBJ whole genome shotgun (WGS) entry which is preliminary data.</text>
</comment>
<sequence>MSSPSSSQPAHATSISTAPHRLLSFPATNKSSGLQNLCMQQPNIVKPILSTKVCVSQATSSSDSRRLGKMAEQPRTRHLGGALSTRFRSSVKGLTHEWGFVVVRTAYAADKDEAQWAAVLEKLRAYATPDNDEAEMDPDTFALPVMADSAVLCGADYVSVRKAFNGWVDDFTCRERPSDDDDDNDDNDDDNDDDQDDDQDEEWPSDVRRDACIVIDEPALASLLGAPDFVPGKVPDLKVEPWVVVVDAKDPASVAYSGGGPYMGFTRSYVRVLGQLFEALGSQTLARLSPIREYDGQIPLYDGSTRGKLVDPAGGAEGRFKFPRGTPRGADGARAMLEDIERAVGRADCSGH</sequence>
<accession>A0A4U6XJU1</accession>
<dbReference type="Proteomes" id="UP000310108">
    <property type="component" value="Unassembled WGS sequence"/>
</dbReference>
<reference evidence="2 3" key="1">
    <citation type="journal article" date="2019" name="PLoS ONE">
        <title>Comparative genome analysis indicates high evolutionary potential of pathogenicity genes in Colletotrichum tanaceti.</title>
        <authorList>
            <person name="Lelwala R.V."/>
            <person name="Korhonen P.K."/>
            <person name="Young N.D."/>
            <person name="Scott J.B."/>
            <person name="Ades P.A."/>
            <person name="Gasser R.B."/>
            <person name="Taylor P.W.J."/>
        </authorList>
    </citation>
    <scope>NUCLEOTIDE SEQUENCE [LARGE SCALE GENOMIC DNA]</scope>
    <source>
        <strain evidence="2">BRIP57314</strain>
    </source>
</reference>
<gene>
    <name evidence="2" type="ORF">CTA1_2993</name>
</gene>
<dbReference type="STRING" id="1306861.A0A4U6XJU1"/>
<keyword evidence="3" id="KW-1185">Reference proteome</keyword>
<dbReference type="EMBL" id="PJEX01000076">
    <property type="protein sequence ID" value="TKW56141.1"/>
    <property type="molecule type" value="Genomic_DNA"/>
</dbReference>
<evidence type="ECO:0000256" key="1">
    <source>
        <dbReference type="SAM" id="MobiDB-lite"/>
    </source>
</evidence>
<protein>
    <submittedName>
        <fullName evidence="2">Uncharacterized protein</fullName>
    </submittedName>
</protein>
<evidence type="ECO:0000313" key="3">
    <source>
        <dbReference type="Proteomes" id="UP000310108"/>
    </source>
</evidence>
<proteinExistence type="predicted"/>
<feature type="region of interest" description="Disordered" evidence="1">
    <location>
        <begin position="175"/>
        <end position="208"/>
    </location>
</feature>
<dbReference type="AlphaFoldDB" id="A0A4U6XJU1"/>
<organism evidence="2 3">
    <name type="scientific">Colletotrichum tanaceti</name>
    <dbReference type="NCBI Taxonomy" id="1306861"/>
    <lineage>
        <taxon>Eukaryota</taxon>
        <taxon>Fungi</taxon>
        <taxon>Dikarya</taxon>
        <taxon>Ascomycota</taxon>
        <taxon>Pezizomycotina</taxon>
        <taxon>Sordariomycetes</taxon>
        <taxon>Hypocreomycetidae</taxon>
        <taxon>Glomerellales</taxon>
        <taxon>Glomerellaceae</taxon>
        <taxon>Colletotrichum</taxon>
        <taxon>Colletotrichum destructivum species complex</taxon>
    </lineage>
</organism>